<accession>E6LCB5</accession>
<protein>
    <submittedName>
        <fullName evidence="1">Putative ACR, COG1399</fullName>
    </submittedName>
</protein>
<dbReference type="Proteomes" id="UP000010296">
    <property type="component" value="Unassembled WGS sequence"/>
</dbReference>
<gene>
    <name evidence="1" type="ORF">HMPREF9088_0005</name>
</gene>
<dbReference type="OrthoDB" id="9790372at2"/>
<dbReference type="HOGENOM" id="CLU_100236_3_1_9"/>
<dbReference type="RefSeq" id="WP_007207026.1">
    <property type="nucleotide sequence ID" value="NZ_GL622241.1"/>
</dbReference>
<evidence type="ECO:0000313" key="2">
    <source>
        <dbReference type="Proteomes" id="UP000010296"/>
    </source>
</evidence>
<proteinExistence type="predicted"/>
<dbReference type="EMBL" id="AEPV01000001">
    <property type="protein sequence ID" value="EFU75142.1"/>
    <property type="molecule type" value="Genomic_DNA"/>
</dbReference>
<dbReference type="Pfam" id="PF02620">
    <property type="entry name" value="YceD"/>
    <property type="match status" value="1"/>
</dbReference>
<name>E6LCB5_ENTI1</name>
<dbReference type="AlphaFoldDB" id="E6LCB5"/>
<dbReference type="PATRIC" id="fig|888064.11.peg.696"/>
<dbReference type="eggNOG" id="COG1399">
    <property type="taxonomic scope" value="Bacteria"/>
</dbReference>
<dbReference type="STRING" id="888064.HMPREF9088_0005"/>
<keyword evidence="2" id="KW-1185">Reference proteome</keyword>
<reference evidence="1 2" key="1">
    <citation type="submission" date="2010-12" db="EMBL/GenBank/DDBJ databases">
        <authorList>
            <person name="Muzny D."/>
            <person name="Qin X."/>
            <person name="Deng J."/>
            <person name="Jiang H."/>
            <person name="Liu Y."/>
            <person name="Qu J."/>
            <person name="Song X.-Z."/>
            <person name="Zhang L."/>
            <person name="Thornton R."/>
            <person name="Coyle M."/>
            <person name="Francisco L."/>
            <person name="Jackson L."/>
            <person name="Javaid M."/>
            <person name="Korchina V."/>
            <person name="Kovar C."/>
            <person name="Mata R."/>
            <person name="Mathew T."/>
            <person name="Ngo R."/>
            <person name="Nguyen L."/>
            <person name="Nguyen N."/>
            <person name="Okwuonu G."/>
            <person name="Ongeri F."/>
            <person name="Pham C."/>
            <person name="Simmons D."/>
            <person name="Wilczek-Boney K."/>
            <person name="Hale W."/>
            <person name="Jakkamsetti A."/>
            <person name="Pham P."/>
            <person name="Ruth R."/>
            <person name="San Lucas F."/>
            <person name="Warren J."/>
            <person name="Zhang J."/>
            <person name="Zhao Z."/>
            <person name="Zhou C."/>
            <person name="Zhu D."/>
            <person name="Lee S."/>
            <person name="Bess C."/>
            <person name="Blankenburg K."/>
            <person name="Forbes L."/>
            <person name="Fu Q."/>
            <person name="Gubbala S."/>
            <person name="Hirani K."/>
            <person name="Jayaseelan J.C."/>
            <person name="Lara F."/>
            <person name="Munidasa M."/>
            <person name="Palculict T."/>
            <person name="Patil S."/>
            <person name="Pu L.-L."/>
            <person name="Saada N."/>
            <person name="Tang L."/>
            <person name="Weissenberger G."/>
            <person name="Zhu Y."/>
            <person name="Hemphill L."/>
            <person name="Shang Y."/>
            <person name="Youmans B."/>
            <person name="Ayvaz T."/>
            <person name="Ross M."/>
            <person name="Santibanez J."/>
            <person name="Aqrawi P."/>
            <person name="Gross S."/>
            <person name="Joshi V."/>
            <person name="Fowler G."/>
            <person name="Nazareth L."/>
            <person name="Reid J."/>
            <person name="Worley K."/>
            <person name="Petrosino J."/>
            <person name="Highlander S."/>
            <person name="Gibbs R."/>
        </authorList>
    </citation>
    <scope>NUCLEOTIDE SEQUENCE [LARGE SCALE GENOMIC DNA]</scope>
    <source>
        <strain evidence="2">DSM 15952 / CCUG 50447 / LMG 22039 / TP 1.5</strain>
    </source>
</reference>
<organism evidence="1 2">
    <name type="scientific">Enterococcus italicus (strain DSM 15952 / CCUG 50447 / LMG 22039 / TP 1.5)</name>
    <dbReference type="NCBI Taxonomy" id="888064"/>
    <lineage>
        <taxon>Bacteria</taxon>
        <taxon>Bacillati</taxon>
        <taxon>Bacillota</taxon>
        <taxon>Bacilli</taxon>
        <taxon>Lactobacillales</taxon>
        <taxon>Enterococcaceae</taxon>
        <taxon>Enterococcus</taxon>
    </lineage>
</organism>
<dbReference type="GeneID" id="302707010"/>
<sequence>MKWSLLELSKYKNDSLSFDTSLDVTDRLRQKESMILDATPVQVKGTLTVEADSYLLFYQAETVLTLPSTRSLEPVDVPIVIQIDELFMTPEQFRENKDKVQEQEVFLLDAQTIDLSESIVDNIVLATPLQVLTEEERNGKDLPSGEGWKVLSEDEYESMVQEEQQQKIDPRLAKLSDFYSDEDK</sequence>
<dbReference type="InterPro" id="IPR003772">
    <property type="entry name" value="YceD"/>
</dbReference>
<evidence type="ECO:0000313" key="1">
    <source>
        <dbReference type="EMBL" id="EFU75142.1"/>
    </source>
</evidence>
<comment type="caution">
    <text evidence="1">The sequence shown here is derived from an EMBL/GenBank/DDBJ whole genome shotgun (WGS) entry which is preliminary data.</text>
</comment>